<dbReference type="AlphaFoldDB" id="Q6NA05"/>
<dbReference type="eggNOG" id="COG1846">
    <property type="taxonomic scope" value="Bacteria"/>
</dbReference>
<sequence length="318" mass="35748">MVVEHLVTGTATIAQPAAAAEATPRRTKVPLVDRLAADLAAGSMSTLALPQHRQLEMYSRPMLLSFAEAETTELPLVEIAGALRAFNALDSAIGPRDAECEGGVSWQRYRALPRRSGTEKLVAELFRALRLIWACIADRSGHIEWKNGLICFDRLAEASTVTMKITPAGLALLQSAVVYFLQVRRLPYPDAYVEAMLSEYYADIIAEIRSFSDENKSLYQFRRKLPFNRYLRLDCDNPKTRIIGEALLIDIGEAYRDPVRFPFDFYIIHDGGLHIIPVEALSDGRLPLAQLADWRTPLPEGDDLPVWFRSRFSRGRRS</sequence>
<protein>
    <submittedName>
        <fullName evidence="1">Uncharacterized protein</fullName>
    </submittedName>
</protein>
<reference evidence="1" key="1">
    <citation type="journal article" date="2004" name="Nat. Biotechnol.">
        <title>Complete genome sequence of the metabolically versatile photosynthetic bacterium Rhodopseudomonas palustris.</title>
        <authorList>
            <person name="Larimer F.W."/>
            <person name="Chain P."/>
            <person name="Hauser L."/>
            <person name="Lamerdin J."/>
            <person name="Malfatti S."/>
            <person name="Do L."/>
            <person name="Land M.L."/>
            <person name="Pelletier D.A."/>
            <person name="Beatty J.T."/>
            <person name="Lang A.S."/>
            <person name="Tabita F.R."/>
            <person name="Gibson J.L."/>
            <person name="Hanson T.E."/>
            <person name="Bobst C."/>
            <person name="Torres J.L."/>
            <person name="Peres C."/>
            <person name="Harrison F.H."/>
            <person name="Gibson J."/>
            <person name="Harwood C.S."/>
        </authorList>
    </citation>
    <scope>NUCLEOTIDE SEQUENCE [LARGE SCALE GENOMIC DNA]</scope>
    <source>
        <strain evidence="1">CGA009</strain>
    </source>
</reference>
<accession>Q6NA05</accession>
<dbReference type="EMBL" id="BX572597">
    <property type="protein sequence ID" value="CAE26824.1"/>
    <property type="molecule type" value="Genomic_DNA"/>
</dbReference>
<gene>
    <name evidence="1" type="ordered locus">RPA1381</name>
</gene>
<name>Q6NA05_RHOPA</name>
<dbReference type="HOGENOM" id="CLU_936512_0_0_5"/>
<proteinExistence type="predicted"/>
<dbReference type="STRING" id="258594.RPA1381"/>
<evidence type="ECO:0000313" key="1">
    <source>
        <dbReference type="EMBL" id="CAE26824.1"/>
    </source>
</evidence>
<organism evidence="1">
    <name type="scientific">Rhodopseudomonas palustris (strain ATCC BAA-98 / CGA009)</name>
    <dbReference type="NCBI Taxonomy" id="258594"/>
    <lineage>
        <taxon>Bacteria</taxon>
        <taxon>Pseudomonadati</taxon>
        <taxon>Pseudomonadota</taxon>
        <taxon>Alphaproteobacteria</taxon>
        <taxon>Hyphomicrobiales</taxon>
        <taxon>Nitrobacteraceae</taxon>
        <taxon>Rhodopseudomonas</taxon>
    </lineage>
</organism>